<protein>
    <submittedName>
        <fullName evidence="2">Nuclear transport factor 2 family protein</fullName>
    </submittedName>
</protein>
<dbReference type="InterPro" id="IPR037401">
    <property type="entry name" value="SnoaL-like"/>
</dbReference>
<evidence type="ECO:0000259" key="1">
    <source>
        <dbReference type="Pfam" id="PF12680"/>
    </source>
</evidence>
<sequence length="131" mass="13669">MVALDGRHRAVDARDPDAVRAVTSEDVEVGGPRGTARGIAALLDWVRSSGIRLEPTAVFPVDGRRTVVAQNATWPGRSDHVPGTAPAATATLFEVRDGRVSRVLRFDEGVEAALSAAWQTGTGHGVSGTGT</sequence>
<dbReference type="Proteomes" id="UP000676079">
    <property type="component" value="Chromosome"/>
</dbReference>
<name>A0ABX8BJG8_9ACTN</name>
<organism evidence="2 3">
    <name type="scientific">Nocardiopsis changdeensis</name>
    <dbReference type="NCBI Taxonomy" id="2831969"/>
    <lineage>
        <taxon>Bacteria</taxon>
        <taxon>Bacillati</taxon>
        <taxon>Actinomycetota</taxon>
        <taxon>Actinomycetes</taxon>
        <taxon>Streptosporangiales</taxon>
        <taxon>Nocardiopsidaceae</taxon>
        <taxon>Nocardiopsis</taxon>
    </lineage>
</organism>
<reference evidence="2 3" key="1">
    <citation type="submission" date="2021-05" db="EMBL/GenBank/DDBJ databases">
        <title>Direct Submission.</title>
        <authorList>
            <person name="Li K."/>
            <person name="Gao J."/>
        </authorList>
    </citation>
    <scope>NUCLEOTIDE SEQUENCE [LARGE SCALE GENOMIC DNA]</scope>
    <source>
        <strain evidence="2 3">Mg02</strain>
    </source>
</reference>
<dbReference type="Pfam" id="PF12680">
    <property type="entry name" value="SnoaL_2"/>
    <property type="match status" value="1"/>
</dbReference>
<proteinExistence type="predicted"/>
<accession>A0ABX8BJG8</accession>
<keyword evidence="3" id="KW-1185">Reference proteome</keyword>
<evidence type="ECO:0000313" key="2">
    <source>
        <dbReference type="EMBL" id="QUX22351.1"/>
    </source>
</evidence>
<dbReference type="SUPFAM" id="SSF54427">
    <property type="entry name" value="NTF2-like"/>
    <property type="match status" value="1"/>
</dbReference>
<dbReference type="EMBL" id="CP074133">
    <property type="protein sequence ID" value="QUX22351.1"/>
    <property type="molecule type" value="Genomic_DNA"/>
</dbReference>
<dbReference type="InterPro" id="IPR032710">
    <property type="entry name" value="NTF2-like_dom_sf"/>
</dbReference>
<gene>
    <name evidence="2" type="ORF">KGD84_29125</name>
</gene>
<dbReference type="Gene3D" id="3.10.450.50">
    <property type="match status" value="1"/>
</dbReference>
<feature type="domain" description="SnoaL-like" evidence="1">
    <location>
        <begin position="9"/>
        <end position="102"/>
    </location>
</feature>
<evidence type="ECO:0000313" key="3">
    <source>
        <dbReference type="Proteomes" id="UP000676079"/>
    </source>
</evidence>
<dbReference type="RefSeq" id="WP_220563567.1">
    <property type="nucleotide sequence ID" value="NZ_CP074133.1"/>
</dbReference>